<reference evidence="1" key="1">
    <citation type="submission" date="2023-10" db="EMBL/GenBank/DDBJ databases">
        <title>Genome assembly of Pristionchus species.</title>
        <authorList>
            <person name="Yoshida K."/>
            <person name="Sommer R.J."/>
        </authorList>
    </citation>
    <scope>NUCLEOTIDE SEQUENCE</scope>
    <source>
        <strain evidence="1">RS0144</strain>
    </source>
</reference>
<comment type="caution">
    <text evidence="1">The sequence shown here is derived from an EMBL/GenBank/DDBJ whole genome shotgun (WGS) entry which is preliminary data.</text>
</comment>
<dbReference type="EMBL" id="BTSX01000002">
    <property type="protein sequence ID" value="GMS86433.1"/>
    <property type="molecule type" value="Genomic_DNA"/>
</dbReference>
<feature type="non-terminal residue" evidence="1">
    <location>
        <position position="1"/>
    </location>
</feature>
<dbReference type="Proteomes" id="UP001432027">
    <property type="component" value="Unassembled WGS sequence"/>
</dbReference>
<evidence type="ECO:0008006" key="3">
    <source>
        <dbReference type="Google" id="ProtNLM"/>
    </source>
</evidence>
<name>A0AAV5STG3_9BILA</name>
<organism evidence="1 2">
    <name type="scientific">Pristionchus entomophagus</name>
    <dbReference type="NCBI Taxonomy" id="358040"/>
    <lineage>
        <taxon>Eukaryota</taxon>
        <taxon>Metazoa</taxon>
        <taxon>Ecdysozoa</taxon>
        <taxon>Nematoda</taxon>
        <taxon>Chromadorea</taxon>
        <taxon>Rhabditida</taxon>
        <taxon>Rhabditina</taxon>
        <taxon>Diplogasteromorpha</taxon>
        <taxon>Diplogasteroidea</taxon>
        <taxon>Neodiplogasteridae</taxon>
        <taxon>Pristionchus</taxon>
    </lineage>
</organism>
<sequence>SKSETFARYCGSVDSAVIDQMTSRRKQDEFRGMQHTRTNFIDLLKMKVDGTRKIKSETISNEGHFHLGDFLNVTLQFYPKKRFKNEFTVRSSWPGRIRMCVRIE</sequence>
<gene>
    <name evidence="1" type="ORF">PENTCL1PPCAC_8609</name>
</gene>
<accession>A0AAV5STG3</accession>
<protein>
    <recommendedName>
        <fullName evidence="3">Arrestin-like N-terminal domain-containing protein</fullName>
    </recommendedName>
</protein>
<evidence type="ECO:0000313" key="1">
    <source>
        <dbReference type="EMBL" id="GMS86433.1"/>
    </source>
</evidence>
<dbReference type="AlphaFoldDB" id="A0AAV5STG3"/>
<evidence type="ECO:0000313" key="2">
    <source>
        <dbReference type="Proteomes" id="UP001432027"/>
    </source>
</evidence>
<proteinExistence type="predicted"/>
<keyword evidence="2" id="KW-1185">Reference proteome</keyword>